<comment type="subcellular location">
    <subcellularLocation>
        <location evidence="1">Cell membrane</location>
        <topology evidence="1">Multi-pass membrane protein</topology>
    </subcellularLocation>
</comment>
<dbReference type="EMBL" id="FPHG01000018">
    <property type="protein sequence ID" value="SFV53387.1"/>
    <property type="molecule type" value="Genomic_DNA"/>
</dbReference>
<feature type="transmembrane region" description="Helical" evidence="6">
    <location>
        <begin position="272"/>
        <end position="291"/>
    </location>
</feature>
<evidence type="ECO:0000256" key="3">
    <source>
        <dbReference type="ARBA" id="ARBA00022692"/>
    </source>
</evidence>
<dbReference type="GO" id="GO:0043190">
    <property type="term" value="C:ATP-binding cassette (ABC) transporter complex"/>
    <property type="evidence" value="ECO:0007669"/>
    <property type="project" value="TreeGrafter"/>
</dbReference>
<evidence type="ECO:0000256" key="6">
    <source>
        <dbReference type="SAM" id="Phobius"/>
    </source>
</evidence>
<evidence type="ECO:0000256" key="1">
    <source>
        <dbReference type="ARBA" id="ARBA00004651"/>
    </source>
</evidence>
<keyword evidence="2" id="KW-1003">Cell membrane</keyword>
<dbReference type="PANTHER" id="PTHR33529:SF6">
    <property type="entry name" value="YJGP_YJGQ FAMILY PERMEASE"/>
    <property type="match status" value="1"/>
</dbReference>
<name>A0A1W1BIN9_9ZZZZ</name>
<feature type="transmembrane region" description="Helical" evidence="6">
    <location>
        <begin position="303"/>
        <end position="324"/>
    </location>
</feature>
<keyword evidence="4 6" id="KW-1133">Transmembrane helix</keyword>
<keyword evidence="5 6" id="KW-0472">Membrane</keyword>
<sequence length="360" mass="42002">MSLFRPSLTFRYLAKHYIINFIALLLGLSLAFSIIDYFQHSEQLALSSNYKILYVYYMWQESLVLLYPLTLIFAVIMTKLTLVKSSNMVILHSFGYTKRQLFYPFLLVSISIYLIFTYLHTTQFSYAKDKAQLMLAKDGVDSYSLKDLFFLYEGTFVYAKNIDPISKKMKDLVLFRLKGNNLEYTMDAKEAYFTGEGWLAENIFIRKLIYDKGNLLRYETETRDKMLTLIGYEPKIIESIQEGKALNMSDSFRALELLEKQKLNTHKLRSTIYYKIIFPLFSIAMVLILFFKIPFHARYMNLALVLAISLGISFLVWGILFAFNQMGQNGVIPPELAIPLPISILWIYALSIFFNNKERV</sequence>
<gene>
    <name evidence="7" type="ORF">MNB_SV-9-879</name>
</gene>
<feature type="transmembrane region" description="Helical" evidence="6">
    <location>
        <begin position="336"/>
        <end position="354"/>
    </location>
</feature>
<evidence type="ECO:0000256" key="2">
    <source>
        <dbReference type="ARBA" id="ARBA00022475"/>
    </source>
</evidence>
<evidence type="ECO:0000313" key="7">
    <source>
        <dbReference type="EMBL" id="SFV53387.1"/>
    </source>
</evidence>
<organism evidence="7">
    <name type="scientific">hydrothermal vent metagenome</name>
    <dbReference type="NCBI Taxonomy" id="652676"/>
    <lineage>
        <taxon>unclassified sequences</taxon>
        <taxon>metagenomes</taxon>
        <taxon>ecological metagenomes</taxon>
    </lineage>
</organism>
<feature type="transmembrane region" description="Helical" evidence="6">
    <location>
        <begin position="55"/>
        <end position="80"/>
    </location>
</feature>
<proteinExistence type="predicted"/>
<protein>
    <submittedName>
        <fullName evidence="7">Permease YjgP/YjgQ</fullName>
    </submittedName>
</protein>
<evidence type="ECO:0000256" key="5">
    <source>
        <dbReference type="ARBA" id="ARBA00023136"/>
    </source>
</evidence>
<dbReference type="InterPro" id="IPR005495">
    <property type="entry name" value="LptG/LptF_permease"/>
</dbReference>
<dbReference type="PANTHER" id="PTHR33529">
    <property type="entry name" value="SLR0882 PROTEIN-RELATED"/>
    <property type="match status" value="1"/>
</dbReference>
<accession>A0A1W1BIN9</accession>
<reference evidence="7" key="1">
    <citation type="submission" date="2016-10" db="EMBL/GenBank/DDBJ databases">
        <authorList>
            <person name="de Groot N.N."/>
        </authorList>
    </citation>
    <scope>NUCLEOTIDE SEQUENCE</scope>
</reference>
<dbReference type="GO" id="GO:0015920">
    <property type="term" value="P:lipopolysaccharide transport"/>
    <property type="evidence" value="ECO:0007669"/>
    <property type="project" value="TreeGrafter"/>
</dbReference>
<evidence type="ECO:0000256" key="4">
    <source>
        <dbReference type="ARBA" id="ARBA00022989"/>
    </source>
</evidence>
<dbReference type="Pfam" id="PF03739">
    <property type="entry name" value="LptF_LptG"/>
    <property type="match status" value="1"/>
</dbReference>
<dbReference type="AlphaFoldDB" id="A0A1W1BIN9"/>
<feature type="transmembrane region" description="Helical" evidence="6">
    <location>
        <begin position="12"/>
        <end position="35"/>
    </location>
</feature>
<feature type="transmembrane region" description="Helical" evidence="6">
    <location>
        <begin position="101"/>
        <end position="119"/>
    </location>
</feature>
<keyword evidence="3 6" id="KW-0812">Transmembrane</keyword>